<dbReference type="EMBL" id="CAMPGE010020511">
    <property type="protein sequence ID" value="CAI2378747.1"/>
    <property type="molecule type" value="Genomic_DNA"/>
</dbReference>
<dbReference type="GO" id="GO:0000340">
    <property type="term" value="F:RNA 7-methylguanosine cap binding"/>
    <property type="evidence" value="ECO:0007669"/>
    <property type="project" value="TreeGrafter"/>
</dbReference>
<dbReference type="GO" id="GO:0016281">
    <property type="term" value="C:eukaryotic translation initiation factor 4F complex"/>
    <property type="evidence" value="ECO:0007669"/>
    <property type="project" value="TreeGrafter"/>
</dbReference>
<comment type="similarity">
    <text evidence="1">Belongs to the eukaryotic initiation factor 4E family.</text>
</comment>
<name>A0AAD1XTM7_EUPCR</name>
<dbReference type="PANTHER" id="PTHR11960">
    <property type="entry name" value="EUKARYOTIC TRANSLATION INITIATION FACTOR 4E RELATED"/>
    <property type="match status" value="1"/>
</dbReference>
<dbReference type="SUPFAM" id="SSF55418">
    <property type="entry name" value="eIF4e-like"/>
    <property type="match status" value="1"/>
</dbReference>
<proteinExistence type="inferred from homology"/>
<gene>
    <name evidence="3" type="ORF">ECRASSUSDP1_LOCUS20147</name>
</gene>
<dbReference type="AlphaFoldDB" id="A0AAD1XTM7"/>
<evidence type="ECO:0000313" key="4">
    <source>
        <dbReference type="Proteomes" id="UP001295684"/>
    </source>
</evidence>
<comment type="caution">
    <text evidence="3">The sequence shown here is derived from an EMBL/GenBank/DDBJ whole genome shotgun (WGS) entry which is preliminary data.</text>
</comment>
<dbReference type="InterPro" id="IPR001040">
    <property type="entry name" value="TIF_eIF_4E"/>
</dbReference>
<evidence type="ECO:0000256" key="1">
    <source>
        <dbReference type="RuleBase" id="RU004374"/>
    </source>
</evidence>
<keyword evidence="1" id="KW-0396">Initiation factor</keyword>
<organism evidence="3 4">
    <name type="scientific">Euplotes crassus</name>
    <dbReference type="NCBI Taxonomy" id="5936"/>
    <lineage>
        <taxon>Eukaryota</taxon>
        <taxon>Sar</taxon>
        <taxon>Alveolata</taxon>
        <taxon>Ciliophora</taxon>
        <taxon>Intramacronucleata</taxon>
        <taxon>Spirotrichea</taxon>
        <taxon>Hypotrichia</taxon>
        <taxon>Euplotida</taxon>
        <taxon>Euplotidae</taxon>
        <taxon>Moneuplotes</taxon>
    </lineage>
</organism>
<dbReference type="GO" id="GO:0003743">
    <property type="term" value="F:translation initiation factor activity"/>
    <property type="evidence" value="ECO:0007669"/>
    <property type="project" value="UniProtKB-KW"/>
</dbReference>
<feature type="region of interest" description="Disordered" evidence="2">
    <location>
        <begin position="171"/>
        <end position="202"/>
    </location>
</feature>
<dbReference type="Pfam" id="PF01652">
    <property type="entry name" value="IF4E"/>
    <property type="match status" value="1"/>
</dbReference>
<keyword evidence="1" id="KW-0694">RNA-binding</keyword>
<keyword evidence="1" id="KW-0648">Protein biosynthesis</keyword>
<feature type="compositionally biased region" description="Basic residues" evidence="2">
    <location>
        <begin position="193"/>
        <end position="202"/>
    </location>
</feature>
<protein>
    <submittedName>
        <fullName evidence="3">Uncharacterized protein</fullName>
    </submittedName>
</protein>
<dbReference type="InterPro" id="IPR023398">
    <property type="entry name" value="TIF_eIF4e-like"/>
</dbReference>
<sequence>MDEAESRAKLARNYTLWYSGVTAPPKAEDSHNKYESLIKPLATFETVEDFWAVYQHCKRPEAVETKTCYHLFQEGIKPMWEDENNEKGGRWHVWLPKGHSNCLWEDLLLAVIGDQFKFGDDICGIEVRTKVRGDTISIWHRHADNEEEKNQTKEDFLNAINAPEGMEVEYEKFEESIRNSKAPPKRGKEGGFRKRGGRGRGM</sequence>
<evidence type="ECO:0000313" key="3">
    <source>
        <dbReference type="EMBL" id="CAI2378747.1"/>
    </source>
</evidence>
<dbReference type="Proteomes" id="UP001295684">
    <property type="component" value="Unassembled WGS sequence"/>
</dbReference>
<accession>A0AAD1XTM7</accession>
<keyword evidence="4" id="KW-1185">Reference proteome</keyword>
<reference evidence="3" key="1">
    <citation type="submission" date="2023-07" db="EMBL/GenBank/DDBJ databases">
        <authorList>
            <consortium name="AG Swart"/>
            <person name="Singh M."/>
            <person name="Singh A."/>
            <person name="Seah K."/>
            <person name="Emmerich C."/>
        </authorList>
    </citation>
    <scope>NUCLEOTIDE SEQUENCE</scope>
    <source>
        <strain evidence="3">DP1</strain>
    </source>
</reference>
<dbReference type="Gene3D" id="3.30.760.10">
    <property type="entry name" value="RNA Cap, Translation Initiation Factor Eif4e"/>
    <property type="match status" value="1"/>
</dbReference>
<evidence type="ECO:0000256" key="2">
    <source>
        <dbReference type="SAM" id="MobiDB-lite"/>
    </source>
</evidence>